<keyword evidence="4" id="KW-0560">Oxidoreductase</keyword>
<evidence type="ECO:0000256" key="5">
    <source>
        <dbReference type="ARBA" id="ARBA00023004"/>
    </source>
</evidence>
<evidence type="ECO:0000313" key="7">
    <source>
        <dbReference type="Proteomes" id="UP000017559"/>
    </source>
</evidence>
<sequence>MSSTAPLYPAYLSVRPEGPSASIPHPAFDVVEPGTRAKPSKPRLFAHPELRLKNLTPQIGTELRGIQLTKLNEEELDEVALLAAERGVLRDQDLKDAGFQKQRTPARHFGLLHRHASMGYPAGTSPEFHVIYADEQREYPRPARTTHQL</sequence>
<evidence type="ECO:0000256" key="2">
    <source>
        <dbReference type="ARBA" id="ARBA00022723"/>
    </source>
</evidence>
<evidence type="ECO:0000256" key="4">
    <source>
        <dbReference type="ARBA" id="ARBA00023002"/>
    </source>
</evidence>
<name>V2XEZ3_MONRO</name>
<dbReference type="HOGENOM" id="CLU_1875618_0_0_1"/>
<evidence type="ECO:0000256" key="3">
    <source>
        <dbReference type="ARBA" id="ARBA00022964"/>
    </source>
</evidence>
<organism evidence="6 7">
    <name type="scientific">Moniliophthora roreri (strain MCA 2997)</name>
    <name type="common">Cocoa frosty pod rot fungus</name>
    <name type="synonym">Crinipellis roreri</name>
    <dbReference type="NCBI Taxonomy" id="1381753"/>
    <lineage>
        <taxon>Eukaryota</taxon>
        <taxon>Fungi</taxon>
        <taxon>Dikarya</taxon>
        <taxon>Basidiomycota</taxon>
        <taxon>Agaricomycotina</taxon>
        <taxon>Agaricomycetes</taxon>
        <taxon>Agaricomycetidae</taxon>
        <taxon>Agaricales</taxon>
        <taxon>Marasmiineae</taxon>
        <taxon>Marasmiaceae</taxon>
        <taxon>Moniliophthora</taxon>
    </lineage>
</organism>
<dbReference type="GO" id="GO:0005737">
    <property type="term" value="C:cytoplasm"/>
    <property type="evidence" value="ECO:0007669"/>
    <property type="project" value="TreeGrafter"/>
</dbReference>
<dbReference type="SUPFAM" id="SSF51197">
    <property type="entry name" value="Clavaminate synthase-like"/>
    <property type="match status" value="1"/>
</dbReference>
<reference evidence="6 7" key="1">
    <citation type="journal article" date="2014" name="BMC Genomics">
        <title>Genome and secretome analysis of the hemibiotrophic fungal pathogen, Moniliophthora roreri, which causes frosty pod rot disease of cacao: mechanisms of the biotrophic and necrotrophic phases.</title>
        <authorList>
            <person name="Meinhardt L.W."/>
            <person name="Costa G.G.L."/>
            <person name="Thomazella D.P.T."/>
            <person name="Teixeira P.J.P.L."/>
            <person name="Carazzolle M.F."/>
            <person name="Schuster S.C."/>
            <person name="Carlson J.E."/>
            <person name="Guiltinan M.J."/>
            <person name="Mieczkowski P."/>
            <person name="Farmer A."/>
            <person name="Ramaraj T."/>
            <person name="Crozier J."/>
            <person name="Davis R.E."/>
            <person name="Shao J."/>
            <person name="Melnick R.L."/>
            <person name="Pereira G.A.G."/>
            <person name="Bailey B.A."/>
        </authorList>
    </citation>
    <scope>NUCLEOTIDE SEQUENCE [LARGE SCALE GENOMIC DNA]</scope>
    <source>
        <strain evidence="6 7">MCA 2997</strain>
    </source>
</reference>
<comment type="caution">
    <text evidence="6">The sequence shown here is derived from an EMBL/GenBank/DDBJ whole genome shotgun (WGS) entry which is preliminary data.</text>
</comment>
<gene>
    <name evidence="6" type="ORF">Moror_4685</name>
</gene>
<evidence type="ECO:0000256" key="1">
    <source>
        <dbReference type="ARBA" id="ARBA00005896"/>
    </source>
</evidence>
<comment type="similarity">
    <text evidence="1">Belongs to the TfdA dioxygenase family.</text>
</comment>
<dbReference type="PANTHER" id="PTHR30468:SF1">
    <property type="entry name" value="ALPHA-KETOGLUTARATE-DEPENDENT SULFONATE DIOXYGENASE"/>
    <property type="match status" value="1"/>
</dbReference>
<proteinExistence type="inferred from homology"/>
<dbReference type="Proteomes" id="UP000017559">
    <property type="component" value="Unassembled WGS sequence"/>
</dbReference>
<dbReference type="OrthoDB" id="10257314at2759"/>
<dbReference type="AlphaFoldDB" id="V2XEZ3"/>
<keyword evidence="3" id="KW-0223">Dioxygenase</keyword>
<keyword evidence="5" id="KW-0408">Iron</keyword>
<dbReference type="Gene3D" id="3.60.130.10">
    <property type="entry name" value="Clavaminate synthase-like"/>
    <property type="match status" value="1"/>
</dbReference>
<accession>V2XEZ3</accession>
<dbReference type="InterPro" id="IPR051323">
    <property type="entry name" value="AtsK-like"/>
</dbReference>
<evidence type="ECO:0000313" key="6">
    <source>
        <dbReference type="EMBL" id="ESK92287.1"/>
    </source>
</evidence>
<dbReference type="KEGG" id="mrr:Moror_4685"/>
<dbReference type="GO" id="GO:0046872">
    <property type="term" value="F:metal ion binding"/>
    <property type="evidence" value="ECO:0007669"/>
    <property type="project" value="UniProtKB-KW"/>
</dbReference>
<dbReference type="InterPro" id="IPR042098">
    <property type="entry name" value="TauD-like_sf"/>
</dbReference>
<keyword evidence="7" id="KW-1185">Reference proteome</keyword>
<dbReference type="GO" id="GO:0016706">
    <property type="term" value="F:2-oxoglutarate-dependent dioxygenase activity"/>
    <property type="evidence" value="ECO:0007669"/>
    <property type="project" value="TreeGrafter"/>
</dbReference>
<dbReference type="PANTHER" id="PTHR30468">
    <property type="entry name" value="ALPHA-KETOGLUTARATE-DEPENDENT SULFONATE DIOXYGENASE"/>
    <property type="match status" value="1"/>
</dbReference>
<dbReference type="EMBL" id="AWSO01000295">
    <property type="protein sequence ID" value="ESK92287.1"/>
    <property type="molecule type" value="Genomic_DNA"/>
</dbReference>
<keyword evidence="2" id="KW-0479">Metal-binding</keyword>
<protein>
    <submittedName>
        <fullName evidence="6">Alpha-ketoglutarate-dependent sulfonate</fullName>
    </submittedName>
</protein>